<evidence type="ECO:0000313" key="1">
    <source>
        <dbReference type="EMBL" id="CEK75960.1"/>
    </source>
</evidence>
<organism evidence="1">
    <name type="scientific">Arion vulgaris</name>
    <dbReference type="NCBI Taxonomy" id="1028688"/>
    <lineage>
        <taxon>Eukaryota</taxon>
        <taxon>Metazoa</taxon>
        <taxon>Spiralia</taxon>
        <taxon>Lophotrochozoa</taxon>
        <taxon>Mollusca</taxon>
        <taxon>Gastropoda</taxon>
        <taxon>Heterobranchia</taxon>
        <taxon>Euthyneura</taxon>
        <taxon>Panpulmonata</taxon>
        <taxon>Eupulmonata</taxon>
        <taxon>Stylommatophora</taxon>
        <taxon>Helicina</taxon>
        <taxon>Arionoidea</taxon>
        <taxon>Arionidae</taxon>
        <taxon>Arion</taxon>
    </lineage>
</organism>
<evidence type="ECO:0000313" key="2">
    <source>
        <dbReference type="EMBL" id="CEK75961.1"/>
    </source>
</evidence>
<proteinExistence type="predicted"/>
<name>A0A0B7A7M1_9EUPU</name>
<dbReference type="EMBL" id="HACG01029096">
    <property type="protein sequence ID" value="CEK75961.1"/>
    <property type="molecule type" value="Transcribed_RNA"/>
</dbReference>
<feature type="non-terminal residue" evidence="1">
    <location>
        <position position="1"/>
    </location>
</feature>
<reference evidence="1" key="1">
    <citation type="submission" date="2014-12" db="EMBL/GenBank/DDBJ databases">
        <title>Insight into the proteome of Arion vulgaris.</title>
        <authorList>
            <person name="Aradska J."/>
            <person name="Bulat T."/>
            <person name="Smidak R."/>
            <person name="Sarate P."/>
            <person name="Gangsoo J."/>
            <person name="Sialana F."/>
            <person name="Bilban M."/>
            <person name="Lubec G."/>
        </authorList>
    </citation>
    <scope>NUCLEOTIDE SEQUENCE</scope>
    <source>
        <tissue evidence="1">Skin</tissue>
    </source>
</reference>
<sequence length="51" mass="5942">SGSIFYTPDLGPGNHLDTIIFIQWHLFYLPRNIVFTAIKFIRKLTSFEEAL</sequence>
<protein>
    <submittedName>
        <fullName evidence="1">Uncharacterized protein</fullName>
    </submittedName>
</protein>
<gene>
    <name evidence="1" type="primary">ORF97751</name>
    <name evidence="2" type="synonym">ORF97753</name>
</gene>
<accession>A0A0B7A7M1</accession>
<dbReference type="EMBL" id="HACG01029095">
    <property type="protein sequence ID" value="CEK75960.1"/>
    <property type="molecule type" value="Transcribed_RNA"/>
</dbReference>
<dbReference type="AlphaFoldDB" id="A0A0B7A7M1"/>